<keyword evidence="2" id="KW-1185">Reference proteome</keyword>
<name>A0ABX1TQ68_9GAMM</name>
<proteinExistence type="predicted"/>
<accession>A0ABX1TQ68</accession>
<protein>
    <submittedName>
        <fullName evidence="1">Uncharacterized protein</fullName>
    </submittedName>
</protein>
<sequence>MAVSRQSAHPFAPDEMLGVAIGIPNPDNKWQRHVGLIYWIDNSGPRFCHLAWHFMLRDEPLPADYFCGPSGLDPVNKIFMAAYVALLNQNVGDVPYGIDYDGTYFDDQGHYIVQPLGRGLTCATFILAVFARNGFDLVETESWPERPDDVEWQQQIIGVLGRYASREHIEAVKQNVGAKRFRPEEVAAGVVSQNIPLHFSAARVLAQEILHDMYGGNPIQ</sequence>
<dbReference type="EMBL" id="SPMZ01000064">
    <property type="protein sequence ID" value="NMQ20807.1"/>
    <property type="molecule type" value="Genomic_DNA"/>
</dbReference>
<organism evidence="1 2">
    <name type="scientific">Candidatus Competibacter phosphatis</name>
    <dbReference type="NCBI Taxonomy" id="221280"/>
    <lineage>
        <taxon>Bacteria</taxon>
        <taxon>Pseudomonadati</taxon>
        <taxon>Pseudomonadota</taxon>
        <taxon>Gammaproteobacteria</taxon>
        <taxon>Candidatus Competibacteraceae</taxon>
        <taxon>Candidatus Competibacter</taxon>
    </lineage>
</organism>
<gene>
    <name evidence="1" type="ORF">E4P82_17370</name>
</gene>
<dbReference type="Proteomes" id="UP000760480">
    <property type="component" value="Unassembled WGS sequence"/>
</dbReference>
<evidence type="ECO:0000313" key="1">
    <source>
        <dbReference type="EMBL" id="NMQ20807.1"/>
    </source>
</evidence>
<comment type="caution">
    <text evidence="1">The sequence shown here is derived from an EMBL/GenBank/DDBJ whole genome shotgun (WGS) entry which is preliminary data.</text>
</comment>
<evidence type="ECO:0000313" key="2">
    <source>
        <dbReference type="Proteomes" id="UP000760480"/>
    </source>
</evidence>
<dbReference type="RefSeq" id="WP_169250076.1">
    <property type="nucleotide sequence ID" value="NZ_SPMZ01000064.1"/>
</dbReference>
<reference evidence="1 2" key="1">
    <citation type="submission" date="2019-03" db="EMBL/GenBank/DDBJ databases">
        <title>Metabolic reconstructions from genomes of highly enriched 'Candidatus Accumulibacter' and 'Candidatus Competibacter' bioreactor populations.</title>
        <authorList>
            <person name="Annavajhala M.K."/>
            <person name="Welles L."/>
            <person name="Abbas B."/>
            <person name="Sorokin D."/>
            <person name="Park H."/>
            <person name="Van Loosdrecht M."/>
            <person name="Chandran K."/>
        </authorList>
    </citation>
    <scope>NUCLEOTIDE SEQUENCE [LARGE SCALE GENOMIC DNA]</scope>
    <source>
        <strain evidence="1 2">SBR_G</strain>
    </source>
</reference>